<comment type="caution">
    <text evidence="2">The sequence shown here is derived from an EMBL/GenBank/DDBJ whole genome shotgun (WGS) entry which is preliminary data.</text>
</comment>
<keyword evidence="3" id="KW-1185">Reference proteome</keyword>
<organism evidence="2 3">
    <name type="scientific">Durusdinium trenchii</name>
    <dbReference type="NCBI Taxonomy" id="1381693"/>
    <lineage>
        <taxon>Eukaryota</taxon>
        <taxon>Sar</taxon>
        <taxon>Alveolata</taxon>
        <taxon>Dinophyceae</taxon>
        <taxon>Suessiales</taxon>
        <taxon>Symbiodiniaceae</taxon>
        <taxon>Durusdinium</taxon>
    </lineage>
</organism>
<evidence type="ECO:0000313" key="2">
    <source>
        <dbReference type="EMBL" id="CAK9108844.1"/>
    </source>
</evidence>
<evidence type="ECO:0000313" key="3">
    <source>
        <dbReference type="Proteomes" id="UP001642484"/>
    </source>
</evidence>
<reference evidence="2 3" key="1">
    <citation type="submission" date="2024-02" db="EMBL/GenBank/DDBJ databases">
        <authorList>
            <person name="Chen Y."/>
            <person name="Shah S."/>
            <person name="Dougan E. K."/>
            <person name="Thang M."/>
            <person name="Chan C."/>
        </authorList>
    </citation>
    <scope>NUCLEOTIDE SEQUENCE [LARGE SCALE GENOMIC DNA]</scope>
</reference>
<protein>
    <recommendedName>
        <fullName evidence="4">Altered inheritance of mitochondria protein 24, mitochondrial</fullName>
    </recommendedName>
</protein>
<dbReference type="Proteomes" id="UP001642484">
    <property type="component" value="Unassembled WGS sequence"/>
</dbReference>
<sequence length="227" mass="24654">MSGRSQGRARRSKSVRHLTSEDYTAGQAGSMIVARYPPHGGPEPVLWQVDRTRCPHLEPLLGGGSFCLVSGAGHLTIQKGEHIEELQLNADQHEVHVLQSGAFYEVVPAPEMEVLSLSASPSIQHNMRIFSLFKEEMVVVGEAESLLVLYGVLGTSTAYFPRLLKLGQQMCLCPDCRADGGGDGFKLREGETLMMHPGDSIGVVAVDGPAKLVAISIWTRQKPNPRL</sequence>
<gene>
    <name evidence="2" type="ORF">CCMP2556_LOCUS50696</name>
</gene>
<dbReference type="EMBL" id="CAXAMN010027139">
    <property type="protein sequence ID" value="CAK9108844.1"/>
    <property type="molecule type" value="Genomic_DNA"/>
</dbReference>
<feature type="region of interest" description="Disordered" evidence="1">
    <location>
        <begin position="1"/>
        <end position="21"/>
    </location>
</feature>
<evidence type="ECO:0008006" key="4">
    <source>
        <dbReference type="Google" id="ProtNLM"/>
    </source>
</evidence>
<accession>A0ABP0S957</accession>
<name>A0ABP0S957_9DINO</name>
<feature type="compositionally biased region" description="Basic residues" evidence="1">
    <location>
        <begin position="7"/>
        <end position="16"/>
    </location>
</feature>
<proteinExistence type="predicted"/>
<evidence type="ECO:0000256" key="1">
    <source>
        <dbReference type="SAM" id="MobiDB-lite"/>
    </source>
</evidence>